<accession>A0A1P8EHH5</accession>
<keyword evidence="1" id="KW-0472">Membrane</keyword>
<proteinExistence type="predicted"/>
<evidence type="ECO:0000313" key="2">
    <source>
        <dbReference type="EMBL" id="APV35654.1"/>
    </source>
</evidence>
<dbReference type="KEGG" id="asol:BEN76_06335"/>
<dbReference type="Proteomes" id="UP000185674">
    <property type="component" value="Chromosome"/>
</dbReference>
<reference evidence="2 3" key="1">
    <citation type="submission" date="2016-08" db="EMBL/GenBank/DDBJ databases">
        <title>Complete genome sequence of Acinetobacter baylyi strain GFJ2.</title>
        <authorList>
            <person name="Tabata M."/>
            <person name="Kuboki S."/>
            <person name="Gibu N."/>
            <person name="Kinouchi Y."/>
            <person name="Vangnai A."/>
            <person name="Kasai D."/>
            <person name="Fukuda M."/>
        </authorList>
    </citation>
    <scope>NUCLEOTIDE SEQUENCE [LARGE SCALE GENOMIC DNA]</scope>
    <source>
        <strain evidence="2 3">GFJ2</strain>
    </source>
</reference>
<name>A0A1P8EHH5_9GAMM</name>
<gene>
    <name evidence="2" type="ORF">BEN76_06335</name>
</gene>
<keyword evidence="1" id="KW-0812">Transmembrane</keyword>
<dbReference type="STRING" id="487316.BEN76_06335"/>
<dbReference type="AlphaFoldDB" id="A0A1P8EHH5"/>
<evidence type="ECO:0000256" key="1">
    <source>
        <dbReference type="SAM" id="Phobius"/>
    </source>
</evidence>
<keyword evidence="1" id="KW-1133">Transmembrane helix</keyword>
<dbReference type="EMBL" id="CP016896">
    <property type="protein sequence ID" value="APV35654.1"/>
    <property type="molecule type" value="Genomic_DNA"/>
</dbReference>
<dbReference type="RefSeq" id="WP_076032623.1">
    <property type="nucleotide sequence ID" value="NZ_CP016896.1"/>
</dbReference>
<protein>
    <submittedName>
        <fullName evidence="2">Uncharacterized protein</fullName>
    </submittedName>
</protein>
<dbReference type="eggNOG" id="ENOG5031RB4">
    <property type="taxonomic scope" value="Bacteria"/>
</dbReference>
<feature type="transmembrane region" description="Helical" evidence="1">
    <location>
        <begin position="12"/>
        <end position="30"/>
    </location>
</feature>
<evidence type="ECO:0000313" key="3">
    <source>
        <dbReference type="Proteomes" id="UP000185674"/>
    </source>
</evidence>
<organism evidence="2 3">
    <name type="scientific">Acinetobacter soli</name>
    <dbReference type="NCBI Taxonomy" id="487316"/>
    <lineage>
        <taxon>Bacteria</taxon>
        <taxon>Pseudomonadati</taxon>
        <taxon>Pseudomonadota</taxon>
        <taxon>Gammaproteobacteria</taxon>
        <taxon>Moraxellales</taxon>
        <taxon>Moraxellaceae</taxon>
        <taxon>Acinetobacter</taxon>
    </lineage>
</organism>
<sequence>MRLHDQSKISPVALFFTAILHIGLVVFVISRPVEQTPEIKKGMSVVFMPTSAVEQNDSLSFKPALKMPPMPETLIETPFGQYDAQSLGQTAQLNVLEFSQEATKGNQAIDPLLAAQLRAKQAIRRAKVTSDQYQLNPEKIDPALLSQLNLEPKHPDTSHVKNVQAPQNSELIQIIEIYPFISDQIEIEQLTQALMNQPYTQEQIFQENQLKQQILSKTEKQILQSFAQHIDELVFLILPSQSRVILVQYTADLIPSDDVQSFLKTLDIEPLIQNKKAKPYLVKVNINELMNITTQNGV</sequence>